<name>A0A061QSQ2_9CHLO</name>
<dbReference type="SUPFAM" id="SSF101386">
    <property type="entry name" value="all-alpha NTP pyrophosphatases"/>
    <property type="match status" value="1"/>
</dbReference>
<feature type="non-terminal residue" evidence="1">
    <location>
        <position position="104"/>
    </location>
</feature>
<dbReference type="PANTHER" id="PTHR14552">
    <property type="match status" value="1"/>
</dbReference>
<dbReference type="AlphaFoldDB" id="A0A061QSQ2"/>
<proteinExistence type="predicted"/>
<sequence>ILQRREACSDPFELSAKTTPDLCNNGGLSESVEWKEVLEGKWSDLTLETVRSRTAEFAVQRDWTQFHRPKNLLSALTSEVGELCEALGLWNDVGYGGKGLSEEG</sequence>
<dbReference type="Gene3D" id="1.10.287.1080">
    <property type="entry name" value="MazG-like"/>
    <property type="match status" value="1"/>
</dbReference>
<feature type="non-terminal residue" evidence="1">
    <location>
        <position position="1"/>
    </location>
</feature>
<gene>
    <name evidence="1" type="ORF">TSPGSL018_26144</name>
</gene>
<dbReference type="PANTHER" id="PTHR14552:SF21">
    <property type="entry name" value="DCTP PYROPHOSPHATASE 1"/>
    <property type="match status" value="1"/>
</dbReference>
<reference evidence="1" key="1">
    <citation type="submission" date="2014-05" db="EMBL/GenBank/DDBJ databases">
        <title>The transcriptome of the halophilic microalga Tetraselmis sp. GSL018 isolated from the Great Salt Lake, Utah.</title>
        <authorList>
            <person name="Jinkerson R.E."/>
            <person name="D'Adamo S."/>
            <person name="Posewitz M.C."/>
        </authorList>
    </citation>
    <scope>NUCLEOTIDE SEQUENCE</scope>
    <source>
        <strain evidence="1">GSL018</strain>
    </source>
</reference>
<evidence type="ECO:0000313" key="1">
    <source>
        <dbReference type="EMBL" id="JAC61470.1"/>
    </source>
</evidence>
<organism evidence="1">
    <name type="scientific">Tetraselmis sp. GSL018</name>
    <dbReference type="NCBI Taxonomy" id="582737"/>
    <lineage>
        <taxon>Eukaryota</taxon>
        <taxon>Viridiplantae</taxon>
        <taxon>Chlorophyta</taxon>
        <taxon>core chlorophytes</taxon>
        <taxon>Chlorodendrophyceae</taxon>
        <taxon>Chlorodendrales</taxon>
        <taxon>Chlorodendraceae</taxon>
        <taxon>Tetraselmis</taxon>
    </lineage>
</organism>
<dbReference type="EMBL" id="GBEZ01025646">
    <property type="protein sequence ID" value="JAC61470.1"/>
    <property type="molecule type" value="Transcribed_RNA"/>
</dbReference>
<protein>
    <submittedName>
        <fullName evidence="1">Uncharacterized protein</fullName>
    </submittedName>
</protein>
<accession>A0A061QSQ2</accession>